<feature type="signal peptide" evidence="1">
    <location>
        <begin position="1"/>
        <end position="16"/>
    </location>
</feature>
<name>A0AAV0B6X8_PHAPC</name>
<comment type="caution">
    <text evidence="2">The sequence shown here is derived from an EMBL/GenBank/DDBJ whole genome shotgun (WGS) entry which is preliminary data.</text>
</comment>
<feature type="chain" id="PRO_5043448912" evidence="1">
    <location>
        <begin position="17"/>
        <end position="124"/>
    </location>
</feature>
<keyword evidence="1" id="KW-0732">Signal</keyword>
<keyword evidence="3" id="KW-1185">Reference proteome</keyword>
<dbReference type="EMBL" id="CALTRL010003389">
    <property type="protein sequence ID" value="CAH7681076.1"/>
    <property type="molecule type" value="Genomic_DNA"/>
</dbReference>
<evidence type="ECO:0000313" key="2">
    <source>
        <dbReference type="EMBL" id="CAH7681076.1"/>
    </source>
</evidence>
<gene>
    <name evidence="2" type="ORF">PPACK8108_LOCUS13622</name>
</gene>
<evidence type="ECO:0000313" key="3">
    <source>
        <dbReference type="Proteomes" id="UP001153365"/>
    </source>
</evidence>
<reference evidence="2" key="1">
    <citation type="submission" date="2022-06" db="EMBL/GenBank/DDBJ databases">
        <authorList>
            <consortium name="SYNGENTA / RWTH Aachen University"/>
        </authorList>
    </citation>
    <scope>NUCLEOTIDE SEQUENCE</scope>
</reference>
<proteinExistence type="predicted"/>
<sequence length="124" mass="13834">MSWGLLLLMPFEAVQLEIGCCEAGFKEPMSLVGVQSPTATREALLDLLLCFHSALDIANSFILCLQFDYKEDHRLMSMESLSPFSTSPTPTTMISLTYDPRLTDNKLTMISWRSGEVSCIEAAY</sequence>
<dbReference type="Proteomes" id="UP001153365">
    <property type="component" value="Unassembled WGS sequence"/>
</dbReference>
<accession>A0AAV0B6X8</accession>
<organism evidence="2 3">
    <name type="scientific">Phakopsora pachyrhizi</name>
    <name type="common">Asian soybean rust disease fungus</name>
    <dbReference type="NCBI Taxonomy" id="170000"/>
    <lineage>
        <taxon>Eukaryota</taxon>
        <taxon>Fungi</taxon>
        <taxon>Dikarya</taxon>
        <taxon>Basidiomycota</taxon>
        <taxon>Pucciniomycotina</taxon>
        <taxon>Pucciniomycetes</taxon>
        <taxon>Pucciniales</taxon>
        <taxon>Phakopsoraceae</taxon>
        <taxon>Phakopsora</taxon>
    </lineage>
</organism>
<protein>
    <submittedName>
        <fullName evidence="2">Uncharacterized protein</fullName>
    </submittedName>
</protein>
<evidence type="ECO:0000256" key="1">
    <source>
        <dbReference type="SAM" id="SignalP"/>
    </source>
</evidence>
<dbReference type="AlphaFoldDB" id="A0AAV0B6X8"/>